<evidence type="ECO:0000313" key="2">
    <source>
        <dbReference type="Ensembl" id="ENSGWIP00000008930.1"/>
    </source>
</evidence>
<keyword evidence="1" id="KW-0732">Signal</keyword>
<organism evidence="2 3">
    <name type="scientific">Gouania willdenowi</name>
    <name type="common">Blunt-snouted clingfish</name>
    <name type="synonym">Lepadogaster willdenowi</name>
    <dbReference type="NCBI Taxonomy" id="441366"/>
    <lineage>
        <taxon>Eukaryota</taxon>
        <taxon>Metazoa</taxon>
        <taxon>Chordata</taxon>
        <taxon>Craniata</taxon>
        <taxon>Vertebrata</taxon>
        <taxon>Euteleostomi</taxon>
        <taxon>Actinopterygii</taxon>
        <taxon>Neopterygii</taxon>
        <taxon>Teleostei</taxon>
        <taxon>Neoteleostei</taxon>
        <taxon>Acanthomorphata</taxon>
        <taxon>Ovalentaria</taxon>
        <taxon>Blenniimorphae</taxon>
        <taxon>Blenniiformes</taxon>
        <taxon>Gobiesocoidei</taxon>
        <taxon>Gobiesocidae</taxon>
        <taxon>Gobiesocinae</taxon>
        <taxon>Gouania</taxon>
    </lineage>
</organism>
<evidence type="ECO:0000313" key="3">
    <source>
        <dbReference type="Proteomes" id="UP000694680"/>
    </source>
</evidence>
<evidence type="ECO:0008006" key="4">
    <source>
        <dbReference type="Google" id="ProtNLM"/>
    </source>
</evidence>
<reference evidence="2" key="1">
    <citation type="submission" date="2020-06" db="EMBL/GenBank/DDBJ databases">
        <authorList>
            <consortium name="Wellcome Sanger Institute Data Sharing"/>
        </authorList>
    </citation>
    <scope>NUCLEOTIDE SEQUENCE [LARGE SCALE GENOMIC DNA]</scope>
</reference>
<name>A0A8C5DM86_GOUWI</name>
<feature type="chain" id="PRO_5034035979" description="Secreted protein" evidence="1">
    <location>
        <begin position="19"/>
        <end position="75"/>
    </location>
</feature>
<dbReference type="AlphaFoldDB" id="A0A8C5DM86"/>
<reference evidence="2" key="3">
    <citation type="submission" date="2025-09" db="UniProtKB">
        <authorList>
            <consortium name="Ensembl"/>
        </authorList>
    </citation>
    <scope>IDENTIFICATION</scope>
</reference>
<keyword evidence="3" id="KW-1185">Reference proteome</keyword>
<evidence type="ECO:0000256" key="1">
    <source>
        <dbReference type="SAM" id="SignalP"/>
    </source>
</evidence>
<protein>
    <recommendedName>
        <fullName evidence="4">Secreted protein</fullName>
    </recommendedName>
</protein>
<accession>A0A8C5DM86</accession>
<sequence length="75" mass="7877">MSGLLSLILICSVPDRTGFPPSTAVRMSLIKGCFSRSNALSSTSSADIPCRLSCVKCSFGLSVYVFTELLPVSAS</sequence>
<dbReference type="Proteomes" id="UP000694680">
    <property type="component" value="Chromosome 10"/>
</dbReference>
<feature type="signal peptide" evidence="1">
    <location>
        <begin position="1"/>
        <end position="18"/>
    </location>
</feature>
<proteinExistence type="predicted"/>
<dbReference type="Ensembl" id="ENSGWIT00000009969.1">
    <property type="protein sequence ID" value="ENSGWIP00000008930.1"/>
    <property type="gene ID" value="ENSGWIG00000005313.1"/>
</dbReference>
<reference evidence="2" key="2">
    <citation type="submission" date="2025-08" db="UniProtKB">
        <authorList>
            <consortium name="Ensembl"/>
        </authorList>
    </citation>
    <scope>IDENTIFICATION</scope>
</reference>